<dbReference type="EMBL" id="BMFC01000001">
    <property type="protein sequence ID" value="GGB91365.1"/>
    <property type="molecule type" value="Genomic_DNA"/>
</dbReference>
<organism evidence="1 2">
    <name type="scientific">Marivita lacus</name>
    <dbReference type="NCBI Taxonomy" id="1323742"/>
    <lineage>
        <taxon>Bacteria</taxon>
        <taxon>Pseudomonadati</taxon>
        <taxon>Pseudomonadota</taxon>
        <taxon>Alphaproteobacteria</taxon>
        <taxon>Rhodobacterales</taxon>
        <taxon>Roseobacteraceae</taxon>
        <taxon>Marivita</taxon>
    </lineage>
</organism>
<gene>
    <name evidence="1" type="ORF">GCM10011363_04940</name>
</gene>
<evidence type="ECO:0000313" key="2">
    <source>
        <dbReference type="Proteomes" id="UP000645462"/>
    </source>
</evidence>
<proteinExistence type="predicted"/>
<accession>A0ABQ1K809</accession>
<protein>
    <recommendedName>
        <fullName evidence="3">Apea-like HEPN domain-containing protein</fullName>
    </recommendedName>
</protein>
<evidence type="ECO:0000313" key="1">
    <source>
        <dbReference type="EMBL" id="GGB91365.1"/>
    </source>
</evidence>
<keyword evidence="2" id="KW-1185">Reference proteome</keyword>
<evidence type="ECO:0008006" key="3">
    <source>
        <dbReference type="Google" id="ProtNLM"/>
    </source>
</evidence>
<dbReference type="RefSeq" id="WP_188480363.1">
    <property type="nucleotide sequence ID" value="NZ_BMFC01000001.1"/>
</dbReference>
<reference evidence="2" key="1">
    <citation type="journal article" date="2019" name="Int. J. Syst. Evol. Microbiol.">
        <title>The Global Catalogue of Microorganisms (GCM) 10K type strain sequencing project: providing services to taxonomists for standard genome sequencing and annotation.</title>
        <authorList>
            <consortium name="The Broad Institute Genomics Platform"/>
            <consortium name="The Broad Institute Genome Sequencing Center for Infectious Disease"/>
            <person name="Wu L."/>
            <person name="Ma J."/>
        </authorList>
    </citation>
    <scope>NUCLEOTIDE SEQUENCE [LARGE SCALE GENOMIC DNA]</scope>
    <source>
        <strain evidence="2">CGMCC 1.12478</strain>
    </source>
</reference>
<name>A0ABQ1K809_9RHOB</name>
<comment type="caution">
    <text evidence="1">The sequence shown here is derived from an EMBL/GenBank/DDBJ whole genome shotgun (WGS) entry which is preliminary data.</text>
</comment>
<sequence>MNGEHPLWAAGPAELLQHGISLISEQSDAKRRIAMILVDNAAELTMQTYLTLPKRVTGLQLSRRERDEYCKNFPSLLDGIEQHASDKIIGLNLGEFEWFHRLRNELYHQGNGLTIERKNVEVYAELCEKLFEALFGVELEIVFPENSHAELIGEFFDSWIKIERLLAQWAQNGRHSSSSMNVVSLNEEGELSAAVVMTFSEVQKIRNQLIHGEAEVDEMLRDTNMTKIKLVEHAVSEMAARKRQRSQSDET</sequence>
<dbReference type="Proteomes" id="UP000645462">
    <property type="component" value="Unassembled WGS sequence"/>
</dbReference>